<evidence type="ECO:0000256" key="1">
    <source>
        <dbReference type="SAM" id="MobiDB-lite"/>
    </source>
</evidence>
<reference evidence="3 4" key="1">
    <citation type="submission" date="2019-08" db="EMBL/GenBank/DDBJ databases">
        <title>The genome of the soybean aphid Biotype 1, its phylome, world population structure and adaptation to the North American continent.</title>
        <authorList>
            <person name="Giordano R."/>
            <person name="Donthu R.K."/>
            <person name="Hernandez A.G."/>
            <person name="Wright C.L."/>
            <person name="Zimin A.V."/>
        </authorList>
    </citation>
    <scope>NUCLEOTIDE SEQUENCE [LARGE SCALE GENOMIC DNA]</scope>
    <source>
        <tissue evidence="3">Whole aphids</tissue>
    </source>
</reference>
<feature type="domain" description="MADF" evidence="2">
    <location>
        <begin position="11"/>
        <end position="105"/>
    </location>
</feature>
<feature type="non-terminal residue" evidence="3">
    <location>
        <position position="295"/>
    </location>
</feature>
<evidence type="ECO:0000313" key="3">
    <source>
        <dbReference type="EMBL" id="KAE9523796.1"/>
    </source>
</evidence>
<organism evidence="3 4">
    <name type="scientific">Aphis glycines</name>
    <name type="common">Soybean aphid</name>
    <dbReference type="NCBI Taxonomy" id="307491"/>
    <lineage>
        <taxon>Eukaryota</taxon>
        <taxon>Metazoa</taxon>
        <taxon>Ecdysozoa</taxon>
        <taxon>Arthropoda</taxon>
        <taxon>Hexapoda</taxon>
        <taxon>Insecta</taxon>
        <taxon>Pterygota</taxon>
        <taxon>Neoptera</taxon>
        <taxon>Paraneoptera</taxon>
        <taxon>Hemiptera</taxon>
        <taxon>Sternorrhyncha</taxon>
        <taxon>Aphidomorpha</taxon>
        <taxon>Aphidoidea</taxon>
        <taxon>Aphididae</taxon>
        <taxon>Aphidini</taxon>
        <taxon>Aphis</taxon>
        <taxon>Aphis</taxon>
    </lineage>
</organism>
<feature type="region of interest" description="Disordered" evidence="1">
    <location>
        <begin position="252"/>
        <end position="273"/>
    </location>
</feature>
<comment type="caution">
    <text evidence="3">The sequence shown here is derived from an EMBL/GenBank/DDBJ whole genome shotgun (WGS) entry which is preliminary data.</text>
</comment>
<dbReference type="Proteomes" id="UP000475862">
    <property type="component" value="Unassembled WGS sequence"/>
</dbReference>
<dbReference type="OrthoDB" id="6624970at2759"/>
<dbReference type="PROSITE" id="PS51029">
    <property type="entry name" value="MADF"/>
    <property type="match status" value="1"/>
</dbReference>
<feature type="compositionally biased region" description="Low complexity" evidence="1">
    <location>
        <begin position="254"/>
        <end position="273"/>
    </location>
</feature>
<proteinExistence type="predicted"/>
<accession>A0A6G0SZI5</accession>
<evidence type="ECO:0000259" key="2">
    <source>
        <dbReference type="PROSITE" id="PS51029"/>
    </source>
</evidence>
<sequence length="295" mass="34395">MCDWSNEFTLKFLELYQNEPVIWDPMHLYHKDRKQINDAWVRLSGQLECPVTELKKKKDSLMATFRGHLRKKKASIRSGAGVNDIYKPIWFAYEYMESFLSPVYECQTTINTQDTSFLNDERSQREEISAVHVEENQSVVPENITEDASIVVPEQPHITPSRPTPTIRRRGAPPELQEAGNQMKEAFSLLRNVITKRNSEKEDDEYDLFEQEREEFMHEVESLYFNKLRNAYSAHSNTSSTEIFNPPFTTFSDSSYQSRPSSTFSSYSHSTHPTYSPNFEDNIVNRAFSMIDENN</sequence>
<dbReference type="AlphaFoldDB" id="A0A6G0SZI5"/>
<dbReference type="PANTHER" id="PTHR12243:SF67">
    <property type="entry name" value="COREPRESSOR OF PANGOLIN, ISOFORM A-RELATED"/>
    <property type="match status" value="1"/>
</dbReference>
<dbReference type="SMART" id="SM00595">
    <property type="entry name" value="MADF"/>
    <property type="match status" value="1"/>
</dbReference>
<dbReference type="PANTHER" id="PTHR12243">
    <property type="entry name" value="MADF DOMAIN TRANSCRIPTION FACTOR"/>
    <property type="match status" value="1"/>
</dbReference>
<protein>
    <recommendedName>
        <fullName evidence="2">MADF domain-containing protein</fullName>
    </recommendedName>
</protein>
<dbReference type="InterPro" id="IPR006578">
    <property type="entry name" value="MADF-dom"/>
</dbReference>
<evidence type="ECO:0000313" key="4">
    <source>
        <dbReference type="Proteomes" id="UP000475862"/>
    </source>
</evidence>
<dbReference type="EMBL" id="VYZN01000076">
    <property type="protein sequence ID" value="KAE9523796.1"/>
    <property type="molecule type" value="Genomic_DNA"/>
</dbReference>
<dbReference type="InterPro" id="IPR039353">
    <property type="entry name" value="TF_Adf1"/>
</dbReference>
<keyword evidence="4" id="KW-1185">Reference proteome</keyword>
<gene>
    <name evidence="3" type="ORF">AGLY_015856</name>
</gene>
<dbReference type="Pfam" id="PF10545">
    <property type="entry name" value="MADF_DNA_bdg"/>
    <property type="match status" value="1"/>
</dbReference>
<name>A0A6G0SZI5_APHGL</name>